<dbReference type="Proteomes" id="UP000699042">
    <property type="component" value="Unassembled WGS sequence"/>
</dbReference>
<gene>
    <name evidence="3" type="ORF">JMJ77_004475</name>
</gene>
<sequence length="95" mass="10467">MTFPADLHSVFCLVRTITLFLFLKLRDNASEIWVPIPSTSPEPLINYPGFLPFPIRGKELSTAAKARVSDPAIQGSETTPPDGRTWTSLQIVGIL</sequence>
<protein>
    <submittedName>
        <fullName evidence="3">Uncharacterized protein</fullName>
    </submittedName>
</protein>
<keyword evidence="4" id="KW-1185">Reference proteome</keyword>
<dbReference type="AlphaFoldDB" id="A0A9P7UJW3"/>
<accession>A0A9P7UJW3</accession>
<evidence type="ECO:0000256" key="2">
    <source>
        <dbReference type="SAM" id="SignalP"/>
    </source>
</evidence>
<reference evidence="3" key="1">
    <citation type="submission" date="2021-05" db="EMBL/GenBank/DDBJ databases">
        <title>Comparative genomics of three Colletotrichum scovillei strains and genetic complementation revealed genes involved fungal growth and virulence on chili pepper.</title>
        <authorList>
            <person name="Hsieh D.-K."/>
            <person name="Chuang S.-C."/>
            <person name="Chen C.-Y."/>
            <person name="Chao Y.-T."/>
            <person name="Lu M.-Y.J."/>
            <person name="Lee M.-H."/>
            <person name="Shih M.-C."/>
        </authorList>
    </citation>
    <scope>NUCLEOTIDE SEQUENCE</scope>
    <source>
        <strain evidence="3">Coll-153</strain>
    </source>
</reference>
<name>A0A9P7UJW3_9PEZI</name>
<feature type="chain" id="PRO_5040404153" evidence="2">
    <location>
        <begin position="30"/>
        <end position="95"/>
    </location>
</feature>
<feature type="region of interest" description="Disordered" evidence="1">
    <location>
        <begin position="66"/>
        <end position="87"/>
    </location>
</feature>
<evidence type="ECO:0000313" key="3">
    <source>
        <dbReference type="EMBL" id="KAG7057083.1"/>
    </source>
</evidence>
<feature type="compositionally biased region" description="Polar residues" evidence="1">
    <location>
        <begin position="75"/>
        <end position="87"/>
    </location>
</feature>
<feature type="signal peptide" evidence="2">
    <location>
        <begin position="1"/>
        <end position="29"/>
    </location>
</feature>
<keyword evidence="2" id="KW-0732">Signal</keyword>
<comment type="caution">
    <text evidence="3">The sequence shown here is derived from an EMBL/GenBank/DDBJ whole genome shotgun (WGS) entry which is preliminary data.</text>
</comment>
<evidence type="ECO:0000313" key="4">
    <source>
        <dbReference type="Proteomes" id="UP000699042"/>
    </source>
</evidence>
<evidence type="ECO:0000256" key="1">
    <source>
        <dbReference type="SAM" id="MobiDB-lite"/>
    </source>
</evidence>
<proteinExistence type="predicted"/>
<dbReference type="EMBL" id="JAESDN010000001">
    <property type="protein sequence ID" value="KAG7057083.1"/>
    <property type="molecule type" value="Genomic_DNA"/>
</dbReference>
<organism evidence="3 4">
    <name type="scientific">Colletotrichum scovillei</name>
    <dbReference type="NCBI Taxonomy" id="1209932"/>
    <lineage>
        <taxon>Eukaryota</taxon>
        <taxon>Fungi</taxon>
        <taxon>Dikarya</taxon>
        <taxon>Ascomycota</taxon>
        <taxon>Pezizomycotina</taxon>
        <taxon>Sordariomycetes</taxon>
        <taxon>Hypocreomycetidae</taxon>
        <taxon>Glomerellales</taxon>
        <taxon>Glomerellaceae</taxon>
        <taxon>Colletotrichum</taxon>
        <taxon>Colletotrichum acutatum species complex</taxon>
    </lineage>
</organism>